<keyword evidence="6" id="KW-1185">Reference proteome</keyword>
<gene>
    <name evidence="5" type="ORF">TPAB3V08_LOCUS4552</name>
</gene>
<dbReference type="SMART" id="SM00249">
    <property type="entry name" value="PHD"/>
    <property type="match status" value="1"/>
</dbReference>
<evidence type="ECO:0000256" key="1">
    <source>
        <dbReference type="ARBA" id="ARBA00022723"/>
    </source>
</evidence>
<keyword evidence="3" id="KW-0862">Zinc</keyword>
<evidence type="ECO:0000313" key="6">
    <source>
        <dbReference type="Proteomes" id="UP001153148"/>
    </source>
</evidence>
<evidence type="ECO:0000259" key="4">
    <source>
        <dbReference type="SMART" id="SM00249"/>
    </source>
</evidence>
<dbReference type="Gene3D" id="3.90.980.20">
    <property type="match status" value="1"/>
</dbReference>
<keyword evidence="2" id="KW-0863">Zinc-finger</keyword>
<dbReference type="PROSITE" id="PS01359">
    <property type="entry name" value="ZF_PHD_1"/>
    <property type="match status" value="1"/>
</dbReference>
<protein>
    <recommendedName>
        <fullName evidence="4">Zinc finger PHD-type domain-containing protein</fullName>
    </recommendedName>
</protein>
<evidence type="ECO:0000313" key="5">
    <source>
        <dbReference type="EMBL" id="CAG2057575.1"/>
    </source>
</evidence>
<dbReference type="InterPro" id="IPR001965">
    <property type="entry name" value="Znf_PHD"/>
</dbReference>
<reference evidence="5" key="1">
    <citation type="submission" date="2021-03" db="EMBL/GenBank/DDBJ databases">
        <authorList>
            <person name="Tran Van P."/>
        </authorList>
    </citation>
    <scope>NUCLEOTIDE SEQUENCE</scope>
</reference>
<sequence>MKHSSEGICYCGKGRNLNIAELLCASCSTWFHESCIGYQLGKLVPLMMNYFFVCKNCSATGLETFKKNQATFPQMCVTAIGNLMQASIKEGKPRKMFSKDHDIVPFIDCHWEGMTTMARRVTQSWHATLLGTRDSDYSHFTTVLEEEAPITGNNDIPALPNLTYIRRKTDDGKQKNDNALLGTRDSDYSHFTTVLEEEAPITGNNDIPALPNLTYIRRKTDDGKQKNDNAVSQ</sequence>
<evidence type="ECO:0000256" key="2">
    <source>
        <dbReference type="ARBA" id="ARBA00022771"/>
    </source>
</evidence>
<dbReference type="InterPro" id="IPR053835">
    <property type="entry name" value="ASH2L-like_WH"/>
</dbReference>
<dbReference type="Pfam" id="PF21198">
    <property type="entry name" value="ASH2L-like_WH"/>
    <property type="match status" value="1"/>
</dbReference>
<comment type="caution">
    <text evidence="5">The sequence shown here is derived from an EMBL/GenBank/DDBJ whole genome shotgun (WGS) entry which is preliminary data.</text>
</comment>
<dbReference type="CDD" id="cd15583">
    <property type="entry name" value="PHD_ash2p_like"/>
    <property type="match status" value="1"/>
</dbReference>
<accession>A0ABN7NVN9</accession>
<dbReference type="SUPFAM" id="SSF57903">
    <property type="entry name" value="FYVE/PHD zinc finger"/>
    <property type="match status" value="1"/>
</dbReference>
<dbReference type="InterPro" id="IPR019786">
    <property type="entry name" value="Zinc_finger_PHD-type_CS"/>
</dbReference>
<evidence type="ECO:0000256" key="3">
    <source>
        <dbReference type="ARBA" id="ARBA00022833"/>
    </source>
</evidence>
<dbReference type="Proteomes" id="UP001153148">
    <property type="component" value="Unassembled WGS sequence"/>
</dbReference>
<proteinExistence type="predicted"/>
<keyword evidence="1" id="KW-0479">Metal-binding</keyword>
<dbReference type="Pfam" id="PF21257">
    <property type="entry name" value="PHD_ash2p_like"/>
    <property type="match status" value="1"/>
</dbReference>
<organism evidence="5 6">
    <name type="scientific">Timema podura</name>
    <name type="common">Walking stick</name>
    <dbReference type="NCBI Taxonomy" id="61482"/>
    <lineage>
        <taxon>Eukaryota</taxon>
        <taxon>Metazoa</taxon>
        <taxon>Ecdysozoa</taxon>
        <taxon>Arthropoda</taxon>
        <taxon>Hexapoda</taxon>
        <taxon>Insecta</taxon>
        <taxon>Pterygota</taxon>
        <taxon>Neoptera</taxon>
        <taxon>Polyneoptera</taxon>
        <taxon>Phasmatodea</taxon>
        <taxon>Timematodea</taxon>
        <taxon>Timematoidea</taxon>
        <taxon>Timematidae</taxon>
        <taxon>Timema</taxon>
    </lineage>
</organism>
<dbReference type="EMBL" id="CAJPIN010005629">
    <property type="protein sequence ID" value="CAG2057575.1"/>
    <property type="molecule type" value="Genomic_DNA"/>
</dbReference>
<dbReference type="InterPro" id="IPR049455">
    <property type="entry name" value="ASH2-like_PHD"/>
</dbReference>
<name>A0ABN7NVN9_TIMPD</name>
<feature type="domain" description="Zinc finger PHD-type" evidence="4">
    <location>
        <begin position="8"/>
        <end position="58"/>
    </location>
</feature>
<dbReference type="InterPro" id="IPR011011">
    <property type="entry name" value="Znf_FYVE_PHD"/>
</dbReference>